<dbReference type="Gene3D" id="2.60.40.1190">
    <property type="match status" value="1"/>
</dbReference>
<evidence type="ECO:0000256" key="2">
    <source>
        <dbReference type="SAM" id="SignalP"/>
    </source>
</evidence>
<dbReference type="Pfam" id="PF06452">
    <property type="entry name" value="CBM9_1"/>
    <property type="match status" value="1"/>
</dbReference>
<dbReference type="InterPro" id="IPR013320">
    <property type="entry name" value="ConA-like_dom_sf"/>
</dbReference>
<organism evidence="4 5">
    <name type="scientific">Cohnella endophytica</name>
    <dbReference type="NCBI Taxonomy" id="2419778"/>
    <lineage>
        <taxon>Bacteria</taxon>
        <taxon>Bacillati</taxon>
        <taxon>Bacillota</taxon>
        <taxon>Bacilli</taxon>
        <taxon>Bacillales</taxon>
        <taxon>Paenibacillaceae</taxon>
        <taxon>Cohnella</taxon>
    </lineage>
</organism>
<dbReference type="GO" id="GO:0004553">
    <property type="term" value="F:hydrolase activity, hydrolyzing O-glycosyl compounds"/>
    <property type="evidence" value="ECO:0007669"/>
    <property type="project" value="InterPro"/>
</dbReference>
<feature type="region of interest" description="Disordered" evidence="1">
    <location>
        <begin position="1642"/>
        <end position="1705"/>
    </location>
</feature>
<feature type="signal peptide" evidence="2">
    <location>
        <begin position="1"/>
        <end position="33"/>
    </location>
</feature>
<feature type="domain" description="SLH" evidence="3">
    <location>
        <begin position="1867"/>
        <end position="1930"/>
    </location>
</feature>
<accession>A0A494XQP0</accession>
<feature type="domain" description="SLH" evidence="3">
    <location>
        <begin position="1991"/>
        <end position="2046"/>
    </location>
</feature>
<evidence type="ECO:0000256" key="1">
    <source>
        <dbReference type="SAM" id="MobiDB-lite"/>
    </source>
</evidence>
<sequence>MEGGYRMKKILRSISTLLIVSLLLPVLPVSTQAAAPTPLYEDSFAGGLGNWDLFGSTSWQVQGNGTEAQLKGTTTLTGPQRAVVKATQLPYTVTDYNLEFKAQGDRFRTIFRYSSSTSYYFLEFKNSNFVELWKYPNSSTTEIVGAPVNIATAIPGFNLTDWHQYKVEVKGSEFKLYIDGTLVTVFTDSSLMAGGIGFSLKSLTAGTAVYLNVDQVTVAPIAAAPAEYSIAHMPVTDVPYNANVPVTFSVTDATYSTSAIIHYGYGNDALDLMLQPSGIGSGVFSGTIPGSSQSDQIRYYITAQNGEGGIARYPETGEITVSLGVIAPYTNNFDGETPNTVPAGWTVGGNTRVIELPDGNKVFNLNGSGSAKLNLPMYQNVDNFIVKFKVKYERTSDAVQNTWRFRYRAIDDANNNAMEWATHNSKYFIMRKTTLGGNYYLANYVKSLLDEWHEYELQVSGITHKLFIDGLEIASGEDSDSLALTKGYFQWNVVGGINLMIDDFSIEPVQSPYVVDLQPSGNFVGIYTQDEVPGLALALDAGAAAHEFQMNYSVRRADGDKAVVASGTKSYSLGKYATSKDIIAFEPRLNSVGTYEVSADFKVDGVKQSDKSKRMRLAVIKKAAPVKGLDLDNESKFGLNTHYALNWKDDIIDGARKMGARHHRSGITWEDVDKNVKDASGATVYDYSRVDPQLDKLFSYGFNQITVLAIDKNANYQSGTVNTTSALKAMGDFVANTVAKYKGKIRQWEMPNEPEIFSKPYFPAEFVQLQKVAYLNMKKADPDAMLLAGDHTSSVLSVLPKELELGSFDYADAYSYHPYVYNSMPDGNLQNLMNGVKDLVNAYGGWKDYYLTEGGWPTANSGYPSVSEEIQRDYIVRAFLNYMVTDQVKAYEYYDYKNDGTDDRYYDIFWGITDNNGRPKLAYPAVNQLMTTLDKARYIGTWDTGNPDVTVEVFLSDGQPVITAWKKVDHKDNPAVKPPTSTITLPFGAAGLKVMDINGVEIPVTVGAGGIQLVVSGSPVYLTGAPADFVFQSAAQLLQNKKQEAIVKLNKTRVTGNAALIDSDAAEIARIMLQLAAASGNGSHSAGLEQGIKDIYTLMVQIAGQIKNGSMESAPGYVALEALYNLAESASVALVYALDGAGTNSLDYSAAVQTAVASFNAKKGDYSVMPVSASAVLRLNRYGRLAEAAFLRGSHAESYAYNLLAREFAGVASAMVDSEQAKFIGVLSNVTPTQVNGEAGYATELNLSLVNSTEAPQQVKVNLKLPNGWESSQTEPSMRDLTIPAQGSLDQPYQVLVPEGTLKGRYEIELEVVHDGAAFDTKKVQLTVEDGLDVKLLPVKKTIEELDVVTVQLTGTSSSEKSGKVSIKGPDGSLLTPVISSAFSGLKKGDRIQMDFRWTHHERADFNEYHVDLQVEETSSGKVIFHDMAMPLDFNLIQSINGVTVDGNLKDWKDAYPIHLRRKDQNATGHHDPDNLEAVAYAKWAADGMYFAVSVRDNVHKQSENAANMWKNDSVQVSLDPLNNRQSPYGSDDVEWGLALADDGTHLVNIFYSAPPNPNGDVSGQVPFKAIRDEAAGRTIYEFKIPTAYVKDLMPKLGHTIGFNIAVNDADYQNGRDNFIQWTQGTADSKNTALYDAFEFIDHHPVPPDENEGSGGDGEGPSLPPTTGTGIGQPVTPSASGIVTVPANSLKNGSNGRSTVEVPANTTEVKLPANAAALLAENKLEVKTDRLALEIPSALFQQLAGRISAEELQDSTISLKLEPLKSSDAQALLAKGQQLANAAIKHGSDVYELSLTLTTASGSIEKLTNFDQPITIRLKIDSSMNPKLTGIYFLSEEGQLEWIGGKYDDGEMIAEIRHFSKYAVLEVKKDFADLSTKHWAYNVIQELTAKQIIQGTSAAKFEPGRSITRAEFTAMLVNALKLTKSGENSFADVPADKWYAQAVSIAYEAGIVTGTSATMFDPYGLMTREQMVTMTMKAYRSINGNMASGASATFTDASRISAWALPYVKDAAAFKLIRGRAEGLFVPNGISTRAEAAQVIYNLINV</sequence>
<proteinExistence type="predicted"/>
<dbReference type="PANTHER" id="PTHR12631">
    <property type="entry name" value="ALPHA-L-IDURONIDASE"/>
    <property type="match status" value="1"/>
</dbReference>
<reference evidence="4 5" key="1">
    <citation type="submission" date="2018-10" db="EMBL/GenBank/DDBJ databases">
        <title>Cohnella sp. M2MS4P-1, whole genome shotgun sequence.</title>
        <authorList>
            <person name="Tuo L."/>
        </authorList>
    </citation>
    <scope>NUCLEOTIDE SEQUENCE [LARGE SCALE GENOMIC DNA]</scope>
    <source>
        <strain evidence="4 5">M2MS4P-1</strain>
    </source>
</reference>
<dbReference type="InterPro" id="IPR010502">
    <property type="entry name" value="Carb-bd_dom_fam9"/>
</dbReference>
<gene>
    <name evidence="4" type="ORF">D7Z26_14460</name>
</gene>
<evidence type="ECO:0000313" key="5">
    <source>
        <dbReference type="Proteomes" id="UP000282076"/>
    </source>
</evidence>
<dbReference type="InterPro" id="IPR018905">
    <property type="entry name" value="A-galactase_NEW3"/>
</dbReference>
<dbReference type="SUPFAM" id="SSF49899">
    <property type="entry name" value="Concanavalin A-like lectins/glucanases"/>
    <property type="match status" value="1"/>
</dbReference>
<comment type="caution">
    <text evidence="4">The sequence shown here is derived from an EMBL/GenBank/DDBJ whole genome shotgun (WGS) entry which is preliminary data.</text>
</comment>
<dbReference type="EMBL" id="RBZM01000006">
    <property type="protein sequence ID" value="RKP52947.1"/>
    <property type="molecule type" value="Genomic_DNA"/>
</dbReference>
<dbReference type="Gene3D" id="3.20.20.80">
    <property type="entry name" value="Glycosidases"/>
    <property type="match status" value="1"/>
</dbReference>
<dbReference type="PROSITE" id="PS51272">
    <property type="entry name" value="SLH"/>
    <property type="match status" value="3"/>
</dbReference>
<dbReference type="InterPro" id="IPR001119">
    <property type="entry name" value="SLH_dom"/>
</dbReference>
<evidence type="ECO:0000259" key="3">
    <source>
        <dbReference type="PROSITE" id="PS51272"/>
    </source>
</evidence>
<dbReference type="Gene3D" id="2.60.120.560">
    <property type="entry name" value="Exo-inulinase, domain 1"/>
    <property type="match status" value="2"/>
</dbReference>
<dbReference type="InterPro" id="IPR017853">
    <property type="entry name" value="GH"/>
</dbReference>
<dbReference type="Pfam" id="PF10633">
    <property type="entry name" value="NPCBM_assoc"/>
    <property type="match status" value="1"/>
</dbReference>
<dbReference type="SUPFAM" id="SSF51445">
    <property type="entry name" value="(Trans)glycosidases"/>
    <property type="match status" value="1"/>
</dbReference>
<dbReference type="GO" id="GO:0016052">
    <property type="term" value="P:carbohydrate catabolic process"/>
    <property type="evidence" value="ECO:0007669"/>
    <property type="project" value="InterPro"/>
</dbReference>
<dbReference type="Pfam" id="PF00395">
    <property type="entry name" value="SLH"/>
    <property type="match status" value="3"/>
</dbReference>
<dbReference type="SUPFAM" id="SSF49344">
    <property type="entry name" value="CBD9-like"/>
    <property type="match status" value="1"/>
</dbReference>
<feature type="chain" id="PRO_5019836956" description="SLH domain-containing protein" evidence="2">
    <location>
        <begin position="34"/>
        <end position="2046"/>
    </location>
</feature>
<dbReference type="InterPro" id="IPR051923">
    <property type="entry name" value="Glycosyl_Hydrolase_39"/>
</dbReference>
<evidence type="ECO:0000313" key="4">
    <source>
        <dbReference type="EMBL" id="RKP52947.1"/>
    </source>
</evidence>
<feature type="domain" description="SLH" evidence="3">
    <location>
        <begin position="1931"/>
        <end position="1989"/>
    </location>
</feature>
<dbReference type="GO" id="GO:0030246">
    <property type="term" value="F:carbohydrate binding"/>
    <property type="evidence" value="ECO:0007669"/>
    <property type="project" value="InterPro"/>
</dbReference>
<dbReference type="Proteomes" id="UP000282076">
    <property type="component" value="Unassembled WGS sequence"/>
</dbReference>
<dbReference type="PANTHER" id="PTHR12631:SF10">
    <property type="entry name" value="BETA-XYLOSIDASE-LIKE PROTEIN-RELATED"/>
    <property type="match status" value="1"/>
</dbReference>
<feature type="compositionally biased region" description="Polar residues" evidence="1">
    <location>
        <begin position="1675"/>
        <end position="1705"/>
    </location>
</feature>
<dbReference type="CDD" id="cd09621">
    <property type="entry name" value="CBM9_like_5"/>
    <property type="match status" value="1"/>
</dbReference>
<name>A0A494XQP0_9BACL</name>
<keyword evidence="2" id="KW-0732">Signal</keyword>
<protein>
    <recommendedName>
        <fullName evidence="3">SLH domain-containing protein</fullName>
    </recommendedName>
</protein>
<keyword evidence="5" id="KW-1185">Reference proteome</keyword>